<sequence length="68" mass="8530">MNSHKNIYIKTDLQYTCVMFFPRFLLFYYDSMRMVSFALKKKKRWKKNNVNKIFLYINIKRDYLNMNT</sequence>
<reference evidence="2 3" key="1">
    <citation type="submission" date="2013-02" db="EMBL/GenBank/DDBJ databases">
        <title>The Genome Annotation of Plasmodium falciparum Vietnam Oak-Knoll (FVO).</title>
        <authorList>
            <consortium name="The Broad Institute Genome Sequencing Platform"/>
            <consortium name="The Broad Institute Genome Sequencing Center for Infectious Disease"/>
            <person name="Neafsey D."/>
            <person name="Hoffman S."/>
            <person name="Volkman S."/>
            <person name="Rosenthal P."/>
            <person name="Walker B."/>
            <person name="Young S.K."/>
            <person name="Zeng Q."/>
            <person name="Gargeya S."/>
            <person name="Fitzgerald M."/>
            <person name="Haas B."/>
            <person name="Abouelleil A."/>
            <person name="Allen A.W."/>
            <person name="Alvarado L."/>
            <person name="Arachchi H.M."/>
            <person name="Berlin A.M."/>
            <person name="Chapman S.B."/>
            <person name="Gainer-Dewar J."/>
            <person name="Goldberg J."/>
            <person name="Griggs A."/>
            <person name="Gujja S."/>
            <person name="Hansen M."/>
            <person name="Howarth C."/>
            <person name="Imamovic A."/>
            <person name="Ireland A."/>
            <person name="Larimer J."/>
            <person name="McCowan C."/>
            <person name="Murphy C."/>
            <person name="Pearson M."/>
            <person name="Poon T.W."/>
            <person name="Priest M."/>
            <person name="Roberts A."/>
            <person name="Saif S."/>
            <person name="Shea T."/>
            <person name="Sisk P."/>
            <person name="Sykes S."/>
            <person name="Wortman J."/>
            <person name="Nusbaum C."/>
            <person name="Birren B."/>
        </authorList>
    </citation>
    <scope>NUCLEOTIDE SEQUENCE [LARGE SCALE GENOMIC DNA]</scope>
    <source>
        <strain evidence="3">Vietnam Oak-Knoll (FVO)</strain>
    </source>
</reference>
<dbReference type="AlphaFoldDB" id="A0A024V8Y0"/>
<keyword evidence="1" id="KW-0812">Transmembrane</keyword>
<organism evidence="2 3">
    <name type="scientific">Plasmodium falciparum Vietnam Oak-Knoll</name>
    <name type="common">FVO</name>
    <dbReference type="NCBI Taxonomy" id="1036723"/>
    <lineage>
        <taxon>Eukaryota</taxon>
        <taxon>Sar</taxon>
        <taxon>Alveolata</taxon>
        <taxon>Apicomplexa</taxon>
        <taxon>Aconoidasida</taxon>
        <taxon>Haemosporida</taxon>
        <taxon>Plasmodiidae</taxon>
        <taxon>Plasmodium</taxon>
        <taxon>Plasmodium (Laverania)</taxon>
    </lineage>
</organism>
<protein>
    <submittedName>
        <fullName evidence="2">Uncharacterized protein</fullName>
    </submittedName>
</protein>
<reference evidence="2 3" key="2">
    <citation type="submission" date="2013-02" db="EMBL/GenBank/DDBJ databases">
        <title>The Genome Sequence of Plasmodium falciparum Vietnam Oak-Knoll (FVO).</title>
        <authorList>
            <consortium name="The Broad Institute Genome Sequencing Platform"/>
            <consortium name="The Broad Institute Genome Sequencing Center for Infectious Disease"/>
            <person name="Neafsey D."/>
            <person name="Cheeseman I."/>
            <person name="Volkman S."/>
            <person name="Adams J."/>
            <person name="Walker B."/>
            <person name="Young S.K."/>
            <person name="Zeng Q."/>
            <person name="Gargeya S."/>
            <person name="Fitzgerald M."/>
            <person name="Haas B."/>
            <person name="Abouelleil A."/>
            <person name="Alvarado L."/>
            <person name="Arachchi H.M."/>
            <person name="Berlin A.M."/>
            <person name="Chapman S.B."/>
            <person name="Dewar J."/>
            <person name="Goldberg J."/>
            <person name="Griggs A."/>
            <person name="Gujja S."/>
            <person name="Hansen M."/>
            <person name="Howarth C."/>
            <person name="Imamovic A."/>
            <person name="Larimer J."/>
            <person name="McCowan C."/>
            <person name="Murphy C."/>
            <person name="Neiman D."/>
            <person name="Pearson M."/>
            <person name="Priest M."/>
            <person name="Roberts A."/>
            <person name="Saif S."/>
            <person name="Shea T."/>
            <person name="Sisk P."/>
            <person name="Sykes S."/>
            <person name="Wortman J."/>
            <person name="Nusbaum C."/>
            <person name="Birren B."/>
        </authorList>
    </citation>
    <scope>NUCLEOTIDE SEQUENCE [LARGE SCALE GENOMIC DNA]</scope>
    <source>
        <strain evidence="3">Vietnam Oak-Knoll (FVO)</strain>
    </source>
</reference>
<keyword evidence="1" id="KW-0472">Membrane</keyword>
<evidence type="ECO:0000313" key="3">
    <source>
        <dbReference type="Proteomes" id="UP000030690"/>
    </source>
</evidence>
<proteinExistence type="predicted"/>
<dbReference type="Proteomes" id="UP000030690">
    <property type="component" value="Unassembled WGS sequence"/>
</dbReference>
<keyword evidence="1" id="KW-1133">Transmembrane helix</keyword>
<gene>
    <name evidence="2" type="ORF">PFFVO_01824</name>
</gene>
<feature type="transmembrane region" description="Helical" evidence="1">
    <location>
        <begin position="20"/>
        <end position="39"/>
    </location>
</feature>
<evidence type="ECO:0000313" key="2">
    <source>
        <dbReference type="EMBL" id="ETW19251.1"/>
    </source>
</evidence>
<dbReference type="EMBL" id="KI925068">
    <property type="protein sequence ID" value="ETW19251.1"/>
    <property type="molecule type" value="Genomic_DNA"/>
</dbReference>
<evidence type="ECO:0000256" key="1">
    <source>
        <dbReference type="SAM" id="Phobius"/>
    </source>
</evidence>
<accession>A0A024V8Y0</accession>
<name>A0A024V8Y0_PLAFA</name>